<accession>A0A2N1M3S2</accession>
<gene>
    <name evidence="2" type="ORF">RhiirC2_800386</name>
</gene>
<feature type="transmembrane region" description="Helical" evidence="1">
    <location>
        <begin position="6"/>
        <end position="25"/>
    </location>
</feature>
<keyword evidence="1" id="KW-0812">Transmembrane</keyword>
<dbReference type="VEuPathDB" id="FungiDB:FUN_008295"/>
<keyword evidence="1" id="KW-1133">Transmembrane helix</keyword>
<evidence type="ECO:0000313" key="2">
    <source>
        <dbReference type="EMBL" id="PKK56275.1"/>
    </source>
</evidence>
<dbReference type="Proteomes" id="UP000233469">
    <property type="component" value="Unassembled WGS sequence"/>
</dbReference>
<evidence type="ECO:0000313" key="3">
    <source>
        <dbReference type="Proteomes" id="UP000233469"/>
    </source>
</evidence>
<keyword evidence="1" id="KW-0472">Membrane</keyword>
<feature type="transmembrane region" description="Helical" evidence="1">
    <location>
        <begin position="322"/>
        <end position="344"/>
    </location>
</feature>
<comment type="caution">
    <text evidence="2">The sequence shown here is derived from an EMBL/GenBank/DDBJ whole genome shotgun (WGS) entry which is preliminary data.</text>
</comment>
<dbReference type="AlphaFoldDB" id="A0A2N1M3S2"/>
<reference evidence="2 3" key="2">
    <citation type="submission" date="2017-10" db="EMBL/GenBank/DDBJ databases">
        <title>Extensive intraspecific genome diversity in a model arbuscular mycorrhizal fungus.</title>
        <authorList>
            <person name="Chen E.C.H."/>
            <person name="Morin E."/>
            <person name="Baudet D."/>
            <person name="Noel J."/>
            <person name="Ndikumana S."/>
            <person name="Charron P."/>
            <person name="St-Onge C."/>
            <person name="Giorgi J."/>
            <person name="Grigoriev I.V."/>
            <person name="Roux C."/>
            <person name="Martin F.M."/>
            <person name="Corradi N."/>
        </authorList>
    </citation>
    <scope>NUCLEOTIDE SEQUENCE [LARGE SCALE GENOMIC DNA]</scope>
    <source>
        <strain evidence="2 3">C2</strain>
    </source>
</reference>
<sequence>MSVAVGFMLPAILAGILFFIQIPILKVPGATIIKLMDASMTRGLWSTLTVYFNSGRTYKLTIIVVSVLTWQYITSAVDLYVHITATGNFQRLPAATNGGLLNPARALKTYQNKSKTLQVWYADGEIYLLQSSPPQQAYSYSGSGIFLQPSCKPISKICNLEASYSARTGYTCPETLWSTSENTQAFGLNDVGVNVTTFTYDLAKDKYTSSNLMHAIVSARYPRGGLMNYDSEFINEVHGDLSILLHCQILSSLIEYVITLGTIKATTFGNLTNPQLVALVGASTPTITSFTSAVQKNEENEGGYNYVLEVNKDQTVVPLPVVLLYAIVIIFPPLIYSCICLYSFKNWSDNININWILAEFICIPQRLLYQTLIGEHYVDDACLKSFPIKKFLLNIYLKYI</sequence>
<evidence type="ECO:0000256" key="1">
    <source>
        <dbReference type="SAM" id="Phobius"/>
    </source>
</evidence>
<protein>
    <submittedName>
        <fullName evidence="2">Uncharacterized protein</fullName>
    </submittedName>
</protein>
<reference evidence="2 3" key="1">
    <citation type="submission" date="2016-04" db="EMBL/GenBank/DDBJ databases">
        <title>Genome analyses suggest a sexual origin of heterokaryosis in a supposedly ancient asexual fungus.</title>
        <authorList>
            <person name="Ropars J."/>
            <person name="Sedzielewska K."/>
            <person name="Noel J."/>
            <person name="Charron P."/>
            <person name="Farinelli L."/>
            <person name="Marton T."/>
            <person name="Kruger M."/>
            <person name="Pelin A."/>
            <person name="Brachmann A."/>
            <person name="Corradi N."/>
        </authorList>
    </citation>
    <scope>NUCLEOTIDE SEQUENCE [LARGE SCALE GENOMIC DNA]</scope>
    <source>
        <strain evidence="2 3">C2</strain>
    </source>
</reference>
<organism evidence="2 3">
    <name type="scientific">Rhizophagus irregularis</name>
    <dbReference type="NCBI Taxonomy" id="588596"/>
    <lineage>
        <taxon>Eukaryota</taxon>
        <taxon>Fungi</taxon>
        <taxon>Fungi incertae sedis</taxon>
        <taxon>Mucoromycota</taxon>
        <taxon>Glomeromycotina</taxon>
        <taxon>Glomeromycetes</taxon>
        <taxon>Glomerales</taxon>
        <taxon>Glomeraceae</taxon>
        <taxon>Rhizophagus</taxon>
    </lineage>
</organism>
<dbReference type="VEuPathDB" id="FungiDB:RhiirA1_460864"/>
<dbReference type="EMBL" id="LLXL01005910">
    <property type="protein sequence ID" value="PKK56275.1"/>
    <property type="molecule type" value="Genomic_DNA"/>
</dbReference>
<name>A0A2N1M3S2_9GLOM</name>
<dbReference type="VEuPathDB" id="FungiDB:RhiirFUN_008664"/>
<proteinExistence type="predicted"/>